<dbReference type="InterPro" id="IPR013424">
    <property type="entry name" value="Ice-binding_C"/>
</dbReference>
<evidence type="ECO:0000256" key="1">
    <source>
        <dbReference type="SAM" id="Phobius"/>
    </source>
</evidence>
<organism evidence="4 5">
    <name type="scientific">Oxalicibacterium flavum</name>
    <dbReference type="NCBI Taxonomy" id="179467"/>
    <lineage>
        <taxon>Bacteria</taxon>
        <taxon>Pseudomonadati</taxon>
        <taxon>Pseudomonadota</taxon>
        <taxon>Betaproteobacteria</taxon>
        <taxon>Burkholderiales</taxon>
        <taxon>Oxalobacteraceae</taxon>
        <taxon>Oxalicibacterium</taxon>
    </lineage>
</organism>
<dbReference type="Pfam" id="PF07589">
    <property type="entry name" value="PEP-CTERM"/>
    <property type="match status" value="1"/>
</dbReference>
<evidence type="ECO:0000259" key="3">
    <source>
        <dbReference type="Pfam" id="PF07589"/>
    </source>
</evidence>
<evidence type="ECO:0000256" key="2">
    <source>
        <dbReference type="SAM" id="SignalP"/>
    </source>
</evidence>
<keyword evidence="5" id="KW-1185">Reference proteome</keyword>
<sequence length="179" mass="18340">MILAGVLAVSCVGAYAANYDVDLGSPSPNGTYSGVFGGTQSVAGAFEDTFTFTPAVSGWALGSLITTSLNAYDDIEFTSATLNGVPFSFGNQGGGQYGFTTVSFLEGPLVIKVFGIAGPALAVGSAMAAAYSGTLSISAVPEPETYAMMLAGLGVFGFMARRRRKNEEREKEGAEPAMA</sequence>
<keyword evidence="2" id="KW-0732">Signal</keyword>
<dbReference type="NCBIfam" id="NF038126">
    <property type="entry name" value="PEP_CTERM_FxDxF"/>
    <property type="match status" value="1"/>
</dbReference>
<feature type="chain" id="PRO_5035253580" description="Ice-binding protein C-terminal domain-containing protein" evidence="2">
    <location>
        <begin position="17"/>
        <end position="179"/>
    </location>
</feature>
<feature type="domain" description="Ice-binding protein C-terminal" evidence="3">
    <location>
        <begin position="139"/>
        <end position="163"/>
    </location>
</feature>
<dbReference type="EMBL" id="BMCG01000002">
    <property type="protein sequence ID" value="GGC04744.1"/>
    <property type="molecule type" value="Genomic_DNA"/>
</dbReference>
<dbReference type="NCBIfam" id="TIGR02595">
    <property type="entry name" value="PEP_CTERM"/>
    <property type="match status" value="1"/>
</dbReference>
<accession>A0A8J2XXW7</accession>
<comment type="caution">
    <text evidence="4">The sequence shown here is derived from an EMBL/GenBank/DDBJ whole genome shotgun (WGS) entry which is preliminary data.</text>
</comment>
<reference evidence="4" key="2">
    <citation type="submission" date="2020-09" db="EMBL/GenBank/DDBJ databases">
        <authorList>
            <person name="Sun Q."/>
            <person name="Sedlacek I."/>
        </authorList>
    </citation>
    <scope>NUCLEOTIDE SEQUENCE</scope>
    <source>
        <strain evidence="4">CCM 7086</strain>
    </source>
</reference>
<feature type="signal peptide" evidence="2">
    <location>
        <begin position="1"/>
        <end position="16"/>
    </location>
</feature>
<reference evidence="4" key="1">
    <citation type="journal article" date="2014" name="Int. J. Syst. Evol. Microbiol.">
        <title>Complete genome sequence of Corynebacterium casei LMG S-19264T (=DSM 44701T), isolated from a smear-ripened cheese.</title>
        <authorList>
            <consortium name="US DOE Joint Genome Institute (JGI-PGF)"/>
            <person name="Walter F."/>
            <person name="Albersmeier A."/>
            <person name="Kalinowski J."/>
            <person name="Ruckert C."/>
        </authorList>
    </citation>
    <scope>NUCLEOTIDE SEQUENCE</scope>
    <source>
        <strain evidence="4">CCM 7086</strain>
    </source>
</reference>
<feature type="transmembrane region" description="Helical" evidence="1">
    <location>
        <begin position="145"/>
        <end position="161"/>
    </location>
</feature>
<dbReference type="Proteomes" id="UP000620266">
    <property type="component" value="Unassembled WGS sequence"/>
</dbReference>
<gene>
    <name evidence="4" type="ORF">GCM10007205_12490</name>
</gene>
<keyword evidence="1" id="KW-0472">Membrane</keyword>
<keyword evidence="1" id="KW-1133">Transmembrane helix</keyword>
<keyword evidence="1" id="KW-0812">Transmembrane</keyword>
<dbReference type="AlphaFoldDB" id="A0A8J2XXW7"/>
<evidence type="ECO:0000313" key="4">
    <source>
        <dbReference type="EMBL" id="GGC04744.1"/>
    </source>
</evidence>
<name>A0A8J2XXW7_9BURK</name>
<evidence type="ECO:0000313" key="5">
    <source>
        <dbReference type="Proteomes" id="UP000620266"/>
    </source>
</evidence>
<proteinExistence type="predicted"/>
<protein>
    <recommendedName>
        <fullName evidence="3">Ice-binding protein C-terminal domain-containing protein</fullName>
    </recommendedName>
</protein>